<keyword evidence="1" id="KW-0472">Membrane</keyword>
<feature type="transmembrane region" description="Helical" evidence="1">
    <location>
        <begin position="20"/>
        <end position="40"/>
    </location>
</feature>
<comment type="caution">
    <text evidence="2">The sequence shown here is derived from an EMBL/GenBank/DDBJ whole genome shotgun (WGS) entry which is preliminary data.</text>
</comment>
<reference evidence="2 3" key="1">
    <citation type="submission" date="2014-07" db="EMBL/GenBank/DDBJ databases">
        <authorList>
            <person name="McCorrison J."/>
            <person name="Sanka R."/>
            <person name="Torralba M."/>
            <person name="Gillis M."/>
            <person name="Haft D.H."/>
            <person name="Methe B."/>
            <person name="Sutton G."/>
            <person name="Nelson K.E."/>
        </authorList>
    </citation>
    <scope>NUCLEOTIDE SEQUENCE [LARGE SCALE GENOMIC DNA]</scope>
    <source>
        <strain evidence="2 3">DNF00011</strain>
    </source>
</reference>
<dbReference type="GO" id="GO:0016020">
    <property type="term" value="C:membrane"/>
    <property type="evidence" value="ECO:0007669"/>
    <property type="project" value="InterPro"/>
</dbReference>
<evidence type="ECO:0000313" key="2">
    <source>
        <dbReference type="EMBL" id="KGF20803.1"/>
    </source>
</evidence>
<name>A0A095YF04_9MICC</name>
<evidence type="ECO:0008006" key="4">
    <source>
        <dbReference type="Google" id="ProtNLM"/>
    </source>
</evidence>
<dbReference type="GO" id="GO:0016780">
    <property type="term" value="F:phosphotransferase activity, for other substituted phosphate groups"/>
    <property type="evidence" value="ECO:0007669"/>
    <property type="project" value="InterPro"/>
</dbReference>
<dbReference type="Pfam" id="PF01066">
    <property type="entry name" value="CDP-OH_P_transf"/>
    <property type="match status" value="1"/>
</dbReference>
<feature type="transmembrane region" description="Helical" evidence="1">
    <location>
        <begin position="46"/>
        <end position="64"/>
    </location>
</feature>
<evidence type="ECO:0000313" key="3">
    <source>
        <dbReference type="Proteomes" id="UP000053528"/>
    </source>
</evidence>
<dbReference type="NCBIfam" id="NF045883">
    <property type="entry name" value="PIPSynth"/>
    <property type="match status" value="1"/>
</dbReference>
<organism evidence="2 3">
    <name type="scientific">Pseudoglutamicibacter albus DNF00011</name>
    <dbReference type="NCBI Taxonomy" id="1401063"/>
    <lineage>
        <taxon>Bacteria</taxon>
        <taxon>Bacillati</taxon>
        <taxon>Actinomycetota</taxon>
        <taxon>Actinomycetes</taxon>
        <taxon>Micrococcales</taxon>
        <taxon>Micrococcaceae</taxon>
        <taxon>Pseudoglutamicibacter</taxon>
    </lineage>
</organism>
<dbReference type="Gene3D" id="1.20.120.1760">
    <property type="match status" value="1"/>
</dbReference>
<dbReference type="InterPro" id="IPR043130">
    <property type="entry name" value="CDP-OH_PTrfase_TM_dom"/>
</dbReference>
<protein>
    <recommendedName>
        <fullName evidence="4">CDP-alcohol phosphatidyltransferase</fullName>
    </recommendedName>
</protein>
<dbReference type="Proteomes" id="UP000053528">
    <property type="component" value="Unassembled WGS sequence"/>
</dbReference>
<dbReference type="InterPro" id="IPR000462">
    <property type="entry name" value="CDP-OH_P_trans"/>
</dbReference>
<evidence type="ECO:0000256" key="1">
    <source>
        <dbReference type="SAM" id="Phobius"/>
    </source>
</evidence>
<dbReference type="EMBL" id="JRNH01000011">
    <property type="protein sequence ID" value="KGF20803.1"/>
    <property type="molecule type" value="Genomic_DNA"/>
</dbReference>
<gene>
    <name evidence="2" type="ORF">HMPREF2128_03550</name>
</gene>
<keyword evidence="1" id="KW-1133">Transmembrane helix</keyword>
<dbReference type="AlphaFoldDB" id="A0A095YF04"/>
<dbReference type="RefSeq" id="WP_035755123.1">
    <property type="nucleotide sequence ID" value="NZ_JRNH01000011.1"/>
</dbReference>
<proteinExistence type="predicted"/>
<keyword evidence="1" id="KW-0812">Transmembrane</keyword>
<accession>A0A095YF04</accession>
<dbReference type="GO" id="GO:0008654">
    <property type="term" value="P:phospholipid biosynthetic process"/>
    <property type="evidence" value="ECO:0007669"/>
    <property type="project" value="InterPro"/>
</dbReference>
<sequence>MLDRYARGFFTALFRPLVKVLARVGATPNLVTVLGSVGAAVSAVALYSWGQLFWGTVAITLFIFSDMVDGQLARHLDNQAESGVGQPRSHTERALGNFLDSSLDRLVDFTIFGTLAFWWFTGGARPMFGAAALTLLSLGGLVSYVRAKAESLGFDASVGFVERSERLVVVLVLTGFTGLGLNPWWWFGGVVAVCIGSVVTLIQRISRCVATAQRVHGVTDTMN</sequence>